<dbReference type="PANTHER" id="PTHR34962:SF3">
    <property type="entry name" value="ABC SUBFAMILY C PROTEIN"/>
    <property type="match status" value="1"/>
</dbReference>
<gene>
    <name evidence="2" type="ORF">RCOM_0681090</name>
</gene>
<organism evidence="2 3">
    <name type="scientific">Ricinus communis</name>
    <name type="common">Castor bean</name>
    <dbReference type="NCBI Taxonomy" id="3988"/>
    <lineage>
        <taxon>Eukaryota</taxon>
        <taxon>Viridiplantae</taxon>
        <taxon>Streptophyta</taxon>
        <taxon>Embryophyta</taxon>
        <taxon>Tracheophyta</taxon>
        <taxon>Spermatophyta</taxon>
        <taxon>Magnoliopsida</taxon>
        <taxon>eudicotyledons</taxon>
        <taxon>Gunneridae</taxon>
        <taxon>Pentapetalae</taxon>
        <taxon>rosids</taxon>
        <taxon>fabids</taxon>
        <taxon>Malpighiales</taxon>
        <taxon>Euphorbiaceae</taxon>
        <taxon>Acalyphoideae</taxon>
        <taxon>Acalypheae</taxon>
        <taxon>Ricinus</taxon>
    </lineage>
</organism>
<feature type="compositionally biased region" description="Polar residues" evidence="1">
    <location>
        <begin position="320"/>
        <end position="334"/>
    </location>
</feature>
<dbReference type="EMBL" id="EQ973812">
    <property type="protein sequence ID" value="EEF45537.1"/>
    <property type="molecule type" value="Genomic_DNA"/>
</dbReference>
<name>B9RT54_RICCO</name>
<reference evidence="3" key="1">
    <citation type="journal article" date="2010" name="Nat. Biotechnol.">
        <title>Draft genome sequence of the oilseed species Ricinus communis.</title>
        <authorList>
            <person name="Chan A.P."/>
            <person name="Crabtree J."/>
            <person name="Zhao Q."/>
            <person name="Lorenzi H."/>
            <person name="Orvis J."/>
            <person name="Puiu D."/>
            <person name="Melake-Berhan A."/>
            <person name="Jones K.M."/>
            <person name="Redman J."/>
            <person name="Chen G."/>
            <person name="Cahoon E.B."/>
            <person name="Gedil M."/>
            <person name="Stanke M."/>
            <person name="Haas B.J."/>
            <person name="Wortman J.R."/>
            <person name="Fraser-Liggett C.M."/>
            <person name="Ravel J."/>
            <person name="Rabinowicz P.D."/>
        </authorList>
    </citation>
    <scope>NUCLEOTIDE SEQUENCE [LARGE SCALE GENOMIC DNA]</scope>
    <source>
        <strain evidence="3">cv. Hale</strain>
    </source>
</reference>
<dbReference type="AlphaFoldDB" id="B9RT54"/>
<dbReference type="STRING" id="3988.B9RT54"/>
<proteinExistence type="predicted"/>
<feature type="region of interest" description="Disordered" evidence="1">
    <location>
        <begin position="300"/>
        <end position="360"/>
    </location>
</feature>
<dbReference type="PANTHER" id="PTHR34962">
    <property type="entry name" value="EMBRYO DEFECTIVE 1703-RELATED"/>
    <property type="match status" value="1"/>
</dbReference>
<keyword evidence="3" id="KW-1185">Reference proteome</keyword>
<evidence type="ECO:0000256" key="1">
    <source>
        <dbReference type="SAM" id="MobiDB-lite"/>
    </source>
</evidence>
<dbReference type="Proteomes" id="UP000008311">
    <property type="component" value="Unassembled WGS sequence"/>
</dbReference>
<dbReference type="eggNOG" id="ENOG502QU1E">
    <property type="taxonomic scope" value="Eukaryota"/>
</dbReference>
<protein>
    <submittedName>
        <fullName evidence="2">Uncharacterized protein</fullName>
    </submittedName>
</protein>
<accession>B9RT54</accession>
<evidence type="ECO:0000313" key="2">
    <source>
        <dbReference type="EMBL" id="EEF45537.1"/>
    </source>
</evidence>
<sequence length="474" mass="52435">MARAYSTFPFLGRPKIAFTSPTIRKLRAYPILASRIATAIPSKRIIINRKNHLRPKILKTLTKPLPQLGPTTELILPVPVPVPVPIPIQLLPENDTVVDSPNEIPGEILEEIDDSEEFRVSEIVAGEKRSTFGRISAKSVLKFCGWLVGVYLLQAILTVWVLGNNNNQERFDSLGGKSNNAFMNGNNVVAGFDESEMDERISVIRAMARKVREKEKVKRKEGNDEESEIEKEIGARLVKLEKRLNSKREKLLPDSFMNYLGFSDNNEEEGGGGDGDGQNGMEVNDIDMKSLMFKKKFKFKSPSMNSRSSPKGFSGLRDSGVSSTVNGSASNGKSGESDFGSTKLEKEKEDSQRDMGSGNANKSFSVILMRRGSEVEGPGLYALRTLSQPDDHVDSYTVAFEDRGDANNFCHLLEFYFEGLGDFSADIVPLSVKELYEGVKSGSKKVIVVKKGQLKLYAGQPFGEVEMALFSLLE</sequence>
<evidence type="ECO:0000313" key="3">
    <source>
        <dbReference type="Proteomes" id="UP000008311"/>
    </source>
</evidence>
<dbReference type="FunCoup" id="B9RT54">
    <property type="interactions" value="135"/>
</dbReference>
<feature type="compositionally biased region" description="Basic and acidic residues" evidence="1">
    <location>
        <begin position="343"/>
        <end position="353"/>
    </location>
</feature>
<dbReference type="InParanoid" id="B9RT54"/>
<feature type="region of interest" description="Disordered" evidence="1">
    <location>
        <begin position="262"/>
        <end position="283"/>
    </location>
</feature>